<dbReference type="EMBL" id="JABELX010000003">
    <property type="protein sequence ID" value="NNH69517.1"/>
    <property type="molecule type" value="Genomic_DNA"/>
</dbReference>
<dbReference type="InterPro" id="IPR009057">
    <property type="entry name" value="Homeodomain-like_sf"/>
</dbReference>
<evidence type="ECO:0000256" key="2">
    <source>
        <dbReference type="ARBA" id="ARBA00023125"/>
    </source>
</evidence>
<dbReference type="SUPFAM" id="SSF46689">
    <property type="entry name" value="Homeodomain-like"/>
    <property type="match status" value="1"/>
</dbReference>
<feature type="compositionally biased region" description="Polar residues" evidence="5">
    <location>
        <begin position="15"/>
        <end position="30"/>
    </location>
</feature>
<dbReference type="GO" id="GO:0003700">
    <property type="term" value="F:DNA-binding transcription factor activity"/>
    <property type="evidence" value="ECO:0007669"/>
    <property type="project" value="TreeGrafter"/>
</dbReference>
<accession>A0A849C0Z8</accession>
<dbReference type="Pfam" id="PF00440">
    <property type="entry name" value="TetR_N"/>
    <property type="match status" value="1"/>
</dbReference>
<keyword evidence="8" id="KW-1185">Reference proteome</keyword>
<organism evidence="7 8">
    <name type="scientific">Nocardia uniformis</name>
    <dbReference type="NCBI Taxonomy" id="53432"/>
    <lineage>
        <taxon>Bacteria</taxon>
        <taxon>Bacillati</taxon>
        <taxon>Actinomycetota</taxon>
        <taxon>Actinomycetes</taxon>
        <taxon>Mycobacteriales</taxon>
        <taxon>Nocardiaceae</taxon>
        <taxon>Nocardia</taxon>
    </lineage>
</organism>
<dbReference type="SUPFAM" id="SSF48498">
    <property type="entry name" value="Tetracyclin repressor-like, C-terminal domain"/>
    <property type="match status" value="1"/>
</dbReference>
<evidence type="ECO:0000313" key="8">
    <source>
        <dbReference type="Proteomes" id="UP000586827"/>
    </source>
</evidence>
<evidence type="ECO:0000313" key="7">
    <source>
        <dbReference type="EMBL" id="NNH69517.1"/>
    </source>
</evidence>
<evidence type="ECO:0000259" key="6">
    <source>
        <dbReference type="PROSITE" id="PS50977"/>
    </source>
</evidence>
<evidence type="ECO:0000256" key="3">
    <source>
        <dbReference type="ARBA" id="ARBA00023163"/>
    </source>
</evidence>
<dbReference type="PROSITE" id="PS01081">
    <property type="entry name" value="HTH_TETR_1"/>
    <property type="match status" value="1"/>
</dbReference>
<feature type="DNA-binding region" description="H-T-H motif" evidence="4">
    <location>
        <begin position="63"/>
        <end position="82"/>
    </location>
</feature>
<dbReference type="InterPro" id="IPR050109">
    <property type="entry name" value="HTH-type_TetR-like_transc_reg"/>
</dbReference>
<sequence>MGVNHATATAVPLPTGQSGAPQADPSTATGQPPRRLRADAARNQQRIIAAARELFAEHGLEITLDDVADKAGVGVGTVYRRFANKQELISEVFDQNVSEFAQAVDTALHHPDPWQGLLDLFEYACQHMATNRGLAEVLLEMRDSMERFACMRDRVRPGMNQVVRRAKDAGVLRPEIEPGDFFAMVNMVDAVAGFARSVNPDVWRRYMALVLNGVRGDSVPRLPLDIPPLSEDEVDRAKTSIWECRKR</sequence>
<dbReference type="PRINTS" id="PR00455">
    <property type="entry name" value="HTHTETR"/>
</dbReference>
<name>A0A849C0Z8_9NOCA</name>
<dbReference type="Gene3D" id="1.10.357.10">
    <property type="entry name" value="Tetracycline Repressor, domain 2"/>
    <property type="match status" value="1"/>
</dbReference>
<keyword evidence="3" id="KW-0804">Transcription</keyword>
<gene>
    <name evidence="7" type="ORF">HLB23_06485</name>
</gene>
<reference evidence="7 8" key="1">
    <citation type="submission" date="2020-05" db="EMBL/GenBank/DDBJ databases">
        <title>MicrobeNet Type strains.</title>
        <authorList>
            <person name="Nicholson A.C."/>
        </authorList>
    </citation>
    <scope>NUCLEOTIDE SEQUENCE [LARGE SCALE GENOMIC DNA]</scope>
    <source>
        <strain evidence="7 8">JCM 3224</strain>
    </source>
</reference>
<dbReference type="InterPro" id="IPR036271">
    <property type="entry name" value="Tet_transcr_reg_TetR-rel_C_sf"/>
</dbReference>
<dbReference type="PANTHER" id="PTHR30055">
    <property type="entry name" value="HTH-TYPE TRANSCRIPTIONAL REGULATOR RUTR"/>
    <property type="match status" value="1"/>
</dbReference>
<dbReference type="InterPro" id="IPR023772">
    <property type="entry name" value="DNA-bd_HTH_TetR-type_CS"/>
</dbReference>
<proteinExistence type="predicted"/>
<dbReference type="PROSITE" id="PS50977">
    <property type="entry name" value="HTH_TETR_2"/>
    <property type="match status" value="1"/>
</dbReference>
<keyword evidence="1" id="KW-0805">Transcription regulation</keyword>
<protein>
    <submittedName>
        <fullName evidence="7">TetR/AcrR family transcriptional regulator</fullName>
    </submittedName>
</protein>
<comment type="caution">
    <text evidence="7">The sequence shown here is derived from an EMBL/GenBank/DDBJ whole genome shotgun (WGS) entry which is preliminary data.</text>
</comment>
<dbReference type="GO" id="GO:0000976">
    <property type="term" value="F:transcription cis-regulatory region binding"/>
    <property type="evidence" value="ECO:0007669"/>
    <property type="project" value="TreeGrafter"/>
</dbReference>
<feature type="region of interest" description="Disordered" evidence="5">
    <location>
        <begin position="1"/>
        <end position="40"/>
    </location>
</feature>
<feature type="domain" description="HTH tetR-type" evidence="6">
    <location>
        <begin position="41"/>
        <end position="100"/>
    </location>
</feature>
<evidence type="ECO:0000256" key="4">
    <source>
        <dbReference type="PROSITE-ProRule" id="PRU00335"/>
    </source>
</evidence>
<dbReference type="InterPro" id="IPR049445">
    <property type="entry name" value="TetR_SbtR-like_C"/>
</dbReference>
<evidence type="ECO:0000256" key="5">
    <source>
        <dbReference type="SAM" id="MobiDB-lite"/>
    </source>
</evidence>
<dbReference type="Proteomes" id="UP000586827">
    <property type="component" value="Unassembled WGS sequence"/>
</dbReference>
<dbReference type="PANTHER" id="PTHR30055:SF234">
    <property type="entry name" value="HTH-TYPE TRANSCRIPTIONAL REGULATOR BETI"/>
    <property type="match status" value="1"/>
</dbReference>
<dbReference type="InterPro" id="IPR001647">
    <property type="entry name" value="HTH_TetR"/>
</dbReference>
<keyword evidence="2 4" id="KW-0238">DNA-binding</keyword>
<evidence type="ECO:0000256" key="1">
    <source>
        <dbReference type="ARBA" id="ARBA00023015"/>
    </source>
</evidence>
<dbReference type="Pfam" id="PF21597">
    <property type="entry name" value="TetR_C_43"/>
    <property type="match status" value="1"/>
</dbReference>
<dbReference type="AlphaFoldDB" id="A0A849C0Z8"/>